<dbReference type="AlphaFoldDB" id="A0A0D0AUD8"/>
<accession>A0A0D0AUD8</accession>
<evidence type="ECO:0000256" key="1">
    <source>
        <dbReference type="SAM" id="Phobius"/>
    </source>
</evidence>
<dbReference type="EMBL" id="KN835265">
    <property type="protein sequence ID" value="KIK41559.1"/>
    <property type="molecule type" value="Genomic_DNA"/>
</dbReference>
<dbReference type="OrthoDB" id="2702774at2759"/>
<dbReference type="HOGENOM" id="CLU_2580492_0_0_1"/>
<protein>
    <submittedName>
        <fullName evidence="2">Uncharacterized protein</fullName>
    </submittedName>
</protein>
<feature type="transmembrane region" description="Helical" evidence="1">
    <location>
        <begin position="42"/>
        <end position="61"/>
    </location>
</feature>
<evidence type="ECO:0000313" key="3">
    <source>
        <dbReference type="Proteomes" id="UP000054485"/>
    </source>
</evidence>
<sequence length="81" mass="9383">MISPVLTIGQEIELIWVTESRQEKQENTTNSRQRQRWSLMTVLYLVVHISCYAIAWLAVVLTPKCSRYAISECLILLPLFS</sequence>
<gene>
    <name evidence="2" type="ORF">CY34DRAFT_805929</name>
</gene>
<dbReference type="Proteomes" id="UP000054485">
    <property type="component" value="Unassembled WGS sequence"/>
</dbReference>
<reference evidence="3" key="2">
    <citation type="submission" date="2015-01" db="EMBL/GenBank/DDBJ databases">
        <title>Evolutionary Origins and Diversification of the Mycorrhizal Mutualists.</title>
        <authorList>
            <consortium name="DOE Joint Genome Institute"/>
            <consortium name="Mycorrhizal Genomics Consortium"/>
            <person name="Kohler A."/>
            <person name="Kuo A."/>
            <person name="Nagy L.G."/>
            <person name="Floudas D."/>
            <person name="Copeland A."/>
            <person name="Barry K.W."/>
            <person name="Cichocki N."/>
            <person name="Veneault-Fourrey C."/>
            <person name="LaButti K."/>
            <person name="Lindquist E.A."/>
            <person name="Lipzen A."/>
            <person name="Lundell T."/>
            <person name="Morin E."/>
            <person name="Murat C."/>
            <person name="Riley R."/>
            <person name="Ohm R."/>
            <person name="Sun H."/>
            <person name="Tunlid A."/>
            <person name="Henrissat B."/>
            <person name="Grigoriev I.V."/>
            <person name="Hibbett D.S."/>
            <person name="Martin F."/>
        </authorList>
    </citation>
    <scope>NUCLEOTIDE SEQUENCE [LARGE SCALE GENOMIC DNA]</scope>
    <source>
        <strain evidence="3">UH-Slu-Lm8-n1</strain>
    </source>
</reference>
<reference evidence="2 3" key="1">
    <citation type="submission" date="2014-04" db="EMBL/GenBank/DDBJ databases">
        <authorList>
            <consortium name="DOE Joint Genome Institute"/>
            <person name="Kuo A."/>
            <person name="Ruytinx J."/>
            <person name="Rineau F."/>
            <person name="Colpaert J."/>
            <person name="Kohler A."/>
            <person name="Nagy L.G."/>
            <person name="Floudas D."/>
            <person name="Copeland A."/>
            <person name="Barry K.W."/>
            <person name="Cichocki N."/>
            <person name="Veneault-Fourrey C."/>
            <person name="LaButti K."/>
            <person name="Lindquist E.A."/>
            <person name="Lipzen A."/>
            <person name="Lundell T."/>
            <person name="Morin E."/>
            <person name="Murat C."/>
            <person name="Sun H."/>
            <person name="Tunlid A."/>
            <person name="Henrissat B."/>
            <person name="Grigoriev I.V."/>
            <person name="Hibbett D.S."/>
            <person name="Martin F."/>
            <person name="Nordberg H.P."/>
            <person name="Cantor M.N."/>
            <person name="Hua S.X."/>
        </authorList>
    </citation>
    <scope>NUCLEOTIDE SEQUENCE [LARGE SCALE GENOMIC DNA]</scope>
    <source>
        <strain evidence="2 3">UH-Slu-Lm8-n1</strain>
    </source>
</reference>
<feature type="non-terminal residue" evidence="2">
    <location>
        <position position="81"/>
    </location>
</feature>
<proteinExistence type="predicted"/>
<organism evidence="2 3">
    <name type="scientific">Suillus luteus UH-Slu-Lm8-n1</name>
    <dbReference type="NCBI Taxonomy" id="930992"/>
    <lineage>
        <taxon>Eukaryota</taxon>
        <taxon>Fungi</taxon>
        <taxon>Dikarya</taxon>
        <taxon>Basidiomycota</taxon>
        <taxon>Agaricomycotina</taxon>
        <taxon>Agaricomycetes</taxon>
        <taxon>Agaricomycetidae</taxon>
        <taxon>Boletales</taxon>
        <taxon>Suillineae</taxon>
        <taxon>Suillaceae</taxon>
        <taxon>Suillus</taxon>
    </lineage>
</organism>
<evidence type="ECO:0000313" key="2">
    <source>
        <dbReference type="EMBL" id="KIK41559.1"/>
    </source>
</evidence>
<keyword evidence="3" id="KW-1185">Reference proteome</keyword>
<name>A0A0D0AUD8_9AGAM</name>
<dbReference type="InParanoid" id="A0A0D0AUD8"/>
<keyword evidence="1" id="KW-0812">Transmembrane</keyword>
<keyword evidence="1" id="KW-0472">Membrane</keyword>
<keyword evidence="1" id="KW-1133">Transmembrane helix</keyword>